<evidence type="ECO:0000256" key="1">
    <source>
        <dbReference type="SAM" id="MobiDB-lite"/>
    </source>
</evidence>
<feature type="chain" id="PRO_5047507748" evidence="2">
    <location>
        <begin position="25"/>
        <end position="138"/>
    </location>
</feature>
<evidence type="ECO:0000256" key="2">
    <source>
        <dbReference type="SAM" id="SignalP"/>
    </source>
</evidence>
<dbReference type="Proteomes" id="UP000250006">
    <property type="component" value="Unassembled WGS sequence"/>
</dbReference>
<dbReference type="SUPFAM" id="SSF52821">
    <property type="entry name" value="Rhodanese/Cell cycle control phosphatase"/>
    <property type="match status" value="1"/>
</dbReference>
<dbReference type="InterPro" id="IPR036873">
    <property type="entry name" value="Rhodanese-like_dom_sf"/>
</dbReference>
<protein>
    <submittedName>
        <fullName evidence="4">Thiosulfate sulfurtransferase PspE</fullName>
        <ecNumber evidence="4">2.8.1.1</ecNumber>
    </submittedName>
</protein>
<dbReference type="SMART" id="SM00450">
    <property type="entry name" value="RHOD"/>
    <property type="match status" value="1"/>
</dbReference>
<dbReference type="PANTHER" id="PTHR45431:SF3">
    <property type="entry name" value="RHODANESE-LIKE DOMAIN-CONTAINING PROTEIN 15, CHLOROPLASTIC"/>
    <property type="match status" value="1"/>
</dbReference>
<dbReference type="InterPro" id="IPR001763">
    <property type="entry name" value="Rhodanese-like_dom"/>
</dbReference>
<comment type="caution">
    <text evidence="4">The sequence shown here is derived from an EMBL/GenBank/DDBJ whole genome shotgun (WGS) entry which is preliminary data.</text>
</comment>
<dbReference type="GO" id="GO:0004792">
    <property type="term" value="F:thiosulfate-cyanide sulfurtransferase activity"/>
    <property type="evidence" value="ECO:0007669"/>
    <property type="project" value="UniProtKB-EC"/>
</dbReference>
<keyword evidence="4" id="KW-0808">Transferase</keyword>
<dbReference type="CDD" id="cd00158">
    <property type="entry name" value="RHOD"/>
    <property type="match status" value="1"/>
</dbReference>
<dbReference type="Gene3D" id="3.40.250.10">
    <property type="entry name" value="Rhodanese-like domain"/>
    <property type="match status" value="1"/>
</dbReference>
<keyword evidence="5" id="KW-1185">Reference proteome</keyword>
<evidence type="ECO:0000259" key="3">
    <source>
        <dbReference type="PROSITE" id="PS50206"/>
    </source>
</evidence>
<gene>
    <name evidence="4" type="primary">pspE</name>
    <name evidence="4" type="ORF">NCTC11535_01741</name>
</gene>
<dbReference type="Pfam" id="PF00581">
    <property type="entry name" value="Rhodanese"/>
    <property type="match status" value="1"/>
</dbReference>
<dbReference type="EMBL" id="UAPQ01000009">
    <property type="protein sequence ID" value="SPT54044.1"/>
    <property type="molecule type" value="Genomic_DNA"/>
</dbReference>
<dbReference type="PANTHER" id="PTHR45431">
    <property type="entry name" value="RHODANESE-LIKE DOMAIN-CONTAINING PROTEIN 15, CHLOROPLASTIC"/>
    <property type="match status" value="1"/>
</dbReference>
<accession>A0ABY1VPJ4</accession>
<keyword evidence="2" id="KW-0732">Signal</keyword>
<sequence length="138" mass="14434">MPATPSRRTLLNFALPALPLLALSACGSGSDSKGAKSSEASTPKGSTPADHGIVLDVRTEAEFGGGHLEGAQNYDVKSSDFDQQIGSLDKSKRYTVYCRSGNRSAKAVERMQALGFTDVQDAGGMQEAAKKLGLSVVK</sequence>
<proteinExistence type="predicted"/>
<name>A0ABY1VPJ4_9ACTO</name>
<evidence type="ECO:0000313" key="4">
    <source>
        <dbReference type="EMBL" id="SPT54044.1"/>
    </source>
</evidence>
<dbReference type="PROSITE" id="PS50206">
    <property type="entry name" value="RHODANESE_3"/>
    <property type="match status" value="1"/>
</dbReference>
<reference evidence="4 5" key="1">
    <citation type="submission" date="2018-06" db="EMBL/GenBank/DDBJ databases">
        <authorList>
            <consortium name="Pathogen Informatics"/>
            <person name="Doyle S."/>
        </authorList>
    </citation>
    <scope>NUCLEOTIDE SEQUENCE [LARGE SCALE GENOMIC DNA]</scope>
    <source>
        <strain evidence="4 5">NCTC11535</strain>
    </source>
</reference>
<dbReference type="PROSITE" id="PS51257">
    <property type="entry name" value="PROKAR_LIPOPROTEIN"/>
    <property type="match status" value="1"/>
</dbReference>
<feature type="region of interest" description="Disordered" evidence="1">
    <location>
        <begin position="27"/>
        <end position="51"/>
    </location>
</feature>
<evidence type="ECO:0000313" key="5">
    <source>
        <dbReference type="Proteomes" id="UP000250006"/>
    </source>
</evidence>
<feature type="domain" description="Rhodanese" evidence="3">
    <location>
        <begin position="48"/>
        <end position="137"/>
    </location>
</feature>
<feature type="compositionally biased region" description="Low complexity" evidence="1">
    <location>
        <begin position="27"/>
        <end position="41"/>
    </location>
</feature>
<organism evidence="4 5">
    <name type="scientific">Actinomyces bovis</name>
    <dbReference type="NCBI Taxonomy" id="1658"/>
    <lineage>
        <taxon>Bacteria</taxon>
        <taxon>Bacillati</taxon>
        <taxon>Actinomycetota</taxon>
        <taxon>Actinomycetes</taxon>
        <taxon>Actinomycetales</taxon>
        <taxon>Actinomycetaceae</taxon>
        <taxon>Actinomyces</taxon>
    </lineage>
</organism>
<dbReference type="InterPro" id="IPR052367">
    <property type="entry name" value="Thiosulfate_ST/Rhodanese-like"/>
</dbReference>
<dbReference type="EC" id="2.8.1.1" evidence="4"/>
<dbReference type="RefSeq" id="WP_111836959.1">
    <property type="nucleotide sequence ID" value="NZ_UAPQ01000009.1"/>
</dbReference>
<feature type="signal peptide" evidence="2">
    <location>
        <begin position="1"/>
        <end position="24"/>
    </location>
</feature>